<name>A0A125BDT7_THIDE</name>
<reference evidence="2 3" key="1">
    <citation type="journal article" date="2015" name="Appl. Environ. Microbiol.">
        <title>Aerobic and Anaerobic Thiosulfate Oxidation by a Cold-Adapted, Subglacial Chemoautotroph.</title>
        <authorList>
            <person name="Harrold Z.R."/>
            <person name="Skidmore M.L."/>
            <person name="Hamilton T.L."/>
            <person name="Desch L."/>
            <person name="Amada K."/>
            <person name="van Gelder W."/>
            <person name="Glover K."/>
            <person name="Roden E.E."/>
            <person name="Boyd E.S."/>
        </authorList>
    </citation>
    <scope>NUCLEOTIDE SEQUENCE [LARGE SCALE GENOMIC DNA]</scope>
    <source>
        <strain evidence="2 3">RG</strain>
    </source>
</reference>
<organism evidence="2 3">
    <name type="scientific">Thiobacillus denitrificans</name>
    <dbReference type="NCBI Taxonomy" id="36861"/>
    <lineage>
        <taxon>Bacteria</taxon>
        <taxon>Pseudomonadati</taxon>
        <taxon>Pseudomonadota</taxon>
        <taxon>Betaproteobacteria</taxon>
        <taxon>Nitrosomonadales</taxon>
        <taxon>Thiobacillaceae</taxon>
        <taxon>Thiobacillus</taxon>
    </lineage>
</organism>
<dbReference type="Pfam" id="PF01814">
    <property type="entry name" value="Hemerythrin"/>
    <property type="match status" value="1"/>
</dbReference>
<dbReference type="GO" id="GO:0005886">
    <property type="term" value="C:plasma membrane"/>
    <property type="evidence" value="ECO:0007669"/>
    <property type="project" value="TreeGrafter"/>
</dbReference>
<evidence type="ECO:0000313" key="3">
    <source>
        <dbReference type="Proteomes" id="UP000064243"/>
    </source>
</evidence>
<protein>
    <submittedName>
        <fullName evidence="2">Hemerythrin HHE cation-binding protein</fullName>
    </submittedName>
</protein>
<dbReference type="PANTHER" id="PTHR39966">
    <property type="entry name" value="BLL2471 PROTEIN-RELATED"/>
    <property type="match status" value="1"/>
</dbReference>
<dbReference type="Gene3D" id="1.20.120.520">
    <property type="entry name" value="nmb1532 protein domain like"/>
    <property type="match status" value="1"/>
</dbReference>
<dbReference type="InterPro" id="IPR012312">
    <property type="entry name" value="Hemerythrin-like"/>
</dbReference>
<dbReference type="OrthoDB" id="9792554at2"/>
<gene>
    <name evidence="2" type="ORF">ABW22_00460</name>
</gene>
<evidence type="ECO:0000313" key="2">
    <source>
        <dbReference type="EMBL" id="KVW99674.1"/>
    </source>
</evidence>
<dbReference type="Proteomes" id="UP000064243">
    <property type="component" value="Unassembled WGS sequence"/>
</dbReference>
<dbReference type="RefSeq" id="WP_059750831.1">
    <property type="nucleotide sequence ID" value="NZ_LDUG01000002.1"/>
</dbReference>
<dbReference type="AlphaFoldDB" id="A0A125BDT7"/>
<accession>A0A125BDT7</accession>
<proteinExistence type="predicted"/>
<sequence length="146" mass="16356">MSTIVDFLGGDHRACDDLFASAEDAVAQNNWDSARSLFERFQAAMAHHLAMEEKVLFPAFEARTGNSMGPTQVMRMEHEQIRGLLQEMANAVADANHGRYLGLSETLNMLMQQHNLKEENMLYPMSDQVLGGERDDLIRAMEAVSP</sequence>
<evidence type="ECO:0000259" key="1">
    <source>
        <dbReference type="Pfam" id="PF01814"/>
    </source>
</evidence>
<feature type="domain" description="Hemerythrin-like" evidence="1">
    <location>
        <begin position="3"/>
        <end position="125"/>
    </location>
</feature>
<dbReference type="EMBL" id="LDUG01000002">
    <property type="protein sequence ID" value="KVW99674.1"/>
    <property type="molecule type" value="Genomic_DNA"/>
</dbReference>
<dbReference type="STRING" id="1123392.GCA_000376425_01790"/>
<dbReference type="PATRIC" id="fig|36861.3.peg.1126"/>
<comment type="caution">
    <text evidence="2">The sequence shown here is derived from an EMBL/GenBank/DDBJ whole genome shotgun (WGS) entry which is preliminary data.</text>
</comment>
<keyword evidence="3" id="KW-1185">Reference proteome</keyword>
<dbReference type="PANTHER" id="PTHR39966:SF3">
    <property type="entry name" value="DUF438 DOMAIN-CONTAINING PROTEIN"/>
    <property type="match status" value="1"/>
</dbReference>